<dbReference type="eggNOG" id="COG0607">
    <property type="taxonomic scope" value="Bacteria"/>
</dbReference>
<dbReference type="Pfam" id="PF00581">
    <property type="entry name" value="Rhodanese"/>
    <property type="match status" value="3"/>
</dbReference>
<dbReference type="CDD" id="cd00158">
    <property type="entry name" value="RHOD"/>
    <property type="match status" value="1"/>
</dbReference>
<feature type="domain" description="Rhodanese" evidence="4">
    <location>
        <begin position="174"/>
        <end position="288"/>
    </location>
</feature>
<dbReference type="KEGG" id="hhl:Halha_2189"/>
<dbReference type="CDD" id="cd01449">
    <property type="entry name" value="TST_Repeat_2"/>
    <property type="match status" value="1"/>
</dbReference>
<dbReference type="Proteomes" id="UP000010880">
    <property type="component" value="Chromosome"/>
</dbReference>
<dbReference type="RefSeq" id="WP_015327783.1">
    <property type="nucleotide sequence ID" value="NC_019978.1"/>
</dbReference>
<dbReference type="EMBL" id="CP003359">
    <property type="protein sequence ID" value="AGB42069.1"/>
    <property type="molecule type" value="Genomic_DNA"/>
</dbReference>
<dbReference type="SMART" id="SM00450">
    <property type="entry name" value="RHOD"/>
    <property type="match status" value="3"/>
</dbReference>
<evidence type="ECO:0000259" key="4">
    <source>
        <dbReference type="PROSITE" id="PS50206"/>
    </source>
</evidence>
<dbReference type="GO" id="GO:0004792">
    <property type="term" value="F:thiosulfate-cyanide sulfurtransferase activity"/>
    <property type="evidence" value="ECO:0007669"/>
    <property type="project" value="UniProtKB-EC"/>
</dbReference>
<proteinExistence type="predicted"/>
<evidence type="ECO:0000313" key="5">
    <source>
        <dbReference type="EMBL" id="AGB42069.1"/>
    </source>
</evidence>
<name>L0KCG5_HALHC</name>
<evidence type="ECO:0000256" key="2">
    <source>
        <dbReference type="ARBA" id="ARBA00022737"/>
    </source>
</evidence>
<sequence>MKNKYGLITVLSLVMVFAVSTVTMAGFFDWLIGESNFKYYFPKKLKQSIEKEKEFLLVDIQPQEDFKKHHIQGAIGTSAYPVKSKQDKAKLDKILPQLKKSDNDIVIVCPRGGGGAERTYKYLSSQGIKEKRLYILENGQKGWPYNNLLAQRDYSEYPNSSFITGPTWLLNNLNNDNLLVLDARGKEAYDNGHIPGAVAVTWQQFCNMNGKPGDKKWGTVLSADKLAEKLSNIGVAKNKNIVVYAISPQGWGEEGRIVWMLRMAGIKNTKILDGGWSYWQKNNYPVSKQNVKTQSSDLKITELNKDWIINTNQIKILDSRSENEYQGATNFGEARGGHLPGAISLPYKNLLDQNGNLKSPQKLEKIFKEAGLRKGDQIASYCTGGIRSAYLTLVLRIMGYNKAENYDQSFYRWANLKELKLEN</sequence>
<dbReference type="Gene3D" id="3.40.250.10">
    <property type="entry name" value="Rhodanese-like domain"/>
    <property type="match status" value="3"/>
</dbReference>
<keyword evidence="6" id="KW-1185">Reference proteome</keyword>
<dbReference type="eggNOG" id="COG2897">
    <property type="taxonomic scope" value="Bacteria"/>
</dbReference>
<accession>L0KCG5</accession>
<keyword evidence="5" id="KW-0808">Transferase</keyword>
<dbReference type="InterPro" id="IPR051126">
    <property type="entry name" value="Thiosulfate_sulfurtransferase"/>
</dbReference>
<dbReference type="InterPro" id="IPR001763">
    <property type="entry name" value="Rhodanese-like_dom"/>
</dbReference>
<dbReference type="SUPFAM" id="SSF52821">
    <property type="entry name" value="Rhodanese/Cell cycle control phosphatase"/>
    <property type="match status" value="3"/>
</dbReference>
<dbReference type="HOGENOM" id="CLU_648546_0_0_9"/>
<comment type="catalytic activity">
    <reaction evidence="3">
        <text>thiosulfate + hydrogen cyanide = thiocyanate + sulfite + 2 H(+)</text>
        <dbReference type="Rhea" id="RHEA:16881"/>
        <dbReference type="ChEBI" id="CHEBI:15378"/>
        <dbReference type="ChEBI" id="CHEBI:17359"/>
        <dbReference type="ChEBI" id="CHEBI:18022"/>
        <dbReference type="ChEBI" id="CHEBI:18407"/>
        <dbReference type="ChEBI" id="CHEBI:33542"/>
        <dbReference type="EC" id="2.8.1.1"/>
    </reaction>
</comment>
<dbReference type="PROSITE" id="PS00380">
    <property type="entry name" value="RHODANESE_1"/>
    <property type="match status" value="1"/>
</dbReference>
<dbReference type="PANTHER" id="PTHR43855:SF1">
    <property type="entry name" value="THIOSULFATE SULFURTRANSFERASE"/>
    <property type="match status" value="1"/>
</dbReference>
<evidence type="ECO:0000256" key="3">
    <source>
        <dbReference type="ARBA" id="ARBA00047549"/>
    </source>
</evidence>
<dbReference type="AlphaFoldDB" id="L0KCG5"/>
<dbReference type="InterPro" id="IPR001307">
    <property type="entry name" value="Thiosulphate_STrfase_CS"/>
</dbReference>
<reference evidence="6" key="1">
    <citation type="submission" date="2012-02" db="EMBL/GenBank/DDBJ databases">
        <title>The complete genome of Halobacteroides halobius DSM 5150.</title>
        <authorList>
            <person name="Lucas S."/>
            <person name="Copeland A."/>
            <person name="Lapidus A."/>
            <person name="Glavina del Rio T."/>
            <person name="Dalin E."/>
            <person name="Tice H."/>
            <person name="Bruce D."/>
            <person name="Goodwin L."/>
            <person name="Pitluck S."/>
            <person name="Peters L."/>
            <person name="Mikhailova N."/>
            <person name="Gu W."/>
            <person name="Kyrpides N."/>
            <person name="Mavromatis K."/>
            <person name="Ivanova N."/>
            <person name="Brettin T."/>
            <person name="Detter J.C."/>
            <person name="Han C."/>
            <person name="Larimer F."/>
            <person name="Land M."/>
            <person name="Hauser L."/>
            <person name="Markowitz V."/>
            <person name="Cheng J.-F."/>
            <person name="Hugenholtz P."/>
            <person name="Woyke T."/>
            <person name="Wu D."/>
            <person name="Tindall B."/>
            <person name="Pomrenke H."/>
            <person name="Brambilla E."/>
            <person name="Klenk H.-P."/>
            <person name="Eisen J.A."/>
        </authorList>
    </citation>
    <scope>NUCLEOTIDE SEQUENCE [LARGE SCALE GENOMIC DNA]</scope>
    <source>
        <strain evidence="6">ATCC 35273 / DSM 5150 / MD-1</strain>
    </source>
</reference>
<dbReference type="OrthoDB" id="9770030at2"/>
<gene>
    <name evidence="5" type="ordered locus">Halha_2189</name>
</gene>
<organism evidence="5 6">
    <name type="scientific">Halobacteroides halobius (strain ATCC 35273 / DSM 5150 / MD-1)</name>
    <dbReference type="NCBI Taxonomy" id="748449"/>
    <lineage>
        <taxon>Bacteria</taxon>
        <taxon>Bacillati</taxon>
        <taxon>Bacillota</taxon>
        <taxon>Clostridia</taxon>
        <taxon>Halanaerobiales</taxon>
        <taxon>Halobacteroidaceae</taxon>
        <taxon>Halobacteroides</taxon>
    </lineage>
</organism>
<dbReference type="PROSITE" id="PS50206">
    <property type="entry name" value="RHODANESE_3"/>
    <property type="match status" value="3"/>
</dbReference>
<dbReference type="EC" id="2.8.1.1" evidence="1"/>
<keyword evidence="2" id="KW-0677">Repeat</keyword>
<evidence type="ECO:0000313" key="6">
    <source>
        <dbReference type="Proteomes" id="UP000010880"/>
    </source>
</evidence>
<evidence type="ECO:0000256" key="1">
    <source>
        <dbReference type="ARBA" id="ARBA00012245"/>
    </source>
</evidence>
<dbReference type="PANTHER" id="PTHR43855">
    <property type="entry name" value="THIOSULFATE SULFURTRANSFERASE"/>
    <property type="match status" value="1"/>
</dbReference>
<protein>
    <recommendedName>
        <fullName evidence="1">thiosulfate sulfurtransferase</fullName>
        <ecNumber evidence="1">2.8.1.1</ecNumber>
    </recommendedName>
</protein>
<dbReference type="InterPro" id="IPR036873">
    <property type="entry name" value="Rhodanese-like_dom_sf"/>
</dbReference>
<feature type="domain" description="Rhodanese" evidence="4">
    <location>
        <begin position="51"/>
        <end position="152"/>
    </location>
</feature>
<feature type="domain" description="Rhodanese" evidence="4">
    <location>
        <begin position="310"/>
        <end position="422"/>
    </location>
</feature>
<dbReference type="STRING" id="748449.Halha_2189"/>